<dbReference type="Proteomes" id="UP000828390">
    <property type="component" value="Unassembled WGS sequence"/>
</dbReference>
<dbReference type="AlphaFoldDB" id="A0A9D4MJP8"/>
<accession>A0A9D4MJP8</accession>
<keyword evidence="1" id="KW-0175">Coiled coil</keyword>
<sequence length="130" mass="14752">MRIAKQMQIILVHDCERGDDEAVDQLFTPVVAYVKRNVLPVTHALQPPDFIAVQRIASKAADKDDIIQLKDTVKQLQGTIERMQKENSTEELAIRVEEQDTIQEIARKKDNRKGNVINVVKRDILQGGAH</sequence>
<protein>
    <submittedName>
        <fullName evidence="2">Uncharacterized protein</fullName>
    </submittedName>
</protein>
<reference evidence="2" key="1">
    <citation type="journal article" date="2019" name="bioRxiv">
        <title>The Genome of the Zebra Mussel, Dreissena polymorpha: A Resource for Invasive Species Research.</title>
        <authorList>
            <person name="McCartney M.A."/>
            <person name="Auch B."/>
            <person name="Kono T."/>
            <person name="Mallez S."/>
            <person name="Zhang Y."/>
            <person name="Obille A."/>
            <person name="Becker A."/>
            <person name="Abrahante J.E."/>
            <person name="Garbe J."/>
            <person name="Badalamenti J.P."/>
            <person name="Herman A."/>
            <person name="Mangelson H."/>
            <person name="Liachko I."/>
            <person name="Sullivan S."/>
            <person name="Sone E.D."/>
            <person name="Koren S."/>
            <person name="Silverstein K.A.T."/>
            <person name="Beckman K.B."/>
            <person name="Gohl D.M."/>
        </authorList>
    </citation>
    <scope>NUCLEOTIDE SEQUENCE</scope>
    <source>
        <strain evidence="2">Duluth1</strain>
        <tissue evidence="2">Whole animal</tissue>
    </source>
</reference>
<keyword evidence="3" id="KW-1185">Reference proteome</keyword>
<dbReference type="EMBL" id="JAIWYP010000001">
    <property type="protein sequence ID" value="KAH3877491.1"/>
    <property type="molecule type" value="Genomic_DNA"/>
</dbReference>
<evidence type="ECO:0000256" key="1">
    <source>
        <dbReference type="SAM" id="Coils"/>
    </source>
</evidence>
<name>A0A9D4MJP8_DREPO</name>
<evidence type="ECO:0000313" key="3">
    <source>
        <dbReference type="Proteomes" id="UP000828390"/>
    </source>
</evidence>
<gene>
    <name evidence="2" type="ORF">DPMN_001359</name>
</gene>
<reference evidence="2" key="2">
    <citation type="submission" date="2020-11" db="EMBL/GenBank/DDBJ databases">
        <authorList>
            <person name="McCartney M.A."/>
            <person name="Auch B."/>
            <person name="Kono T."/>
            <person name="Mallez S."/>
            <person name="Becker A."/>
            <person name="Gohl D.M."/>
            <person name="Silverstein K.A.T."/>
            <person name="Koren S."/>
            <person name="Bechman K.B."/>
            <person name="Herman A."/>
            <person name="Abrahante J.E."/>
            <person name="Garbe J."/>
        </authorList>
    </citation>
    <scope>NUCLEOTIDE SEQUENCE</scope>
    <source>
        <strain evidence="2">Duluth1</strain>
        <tissue evidence="2">Whole animal</tissue>
    </source>
</reference>
<organism evidence="2 3">
    <name type="scientific">Dreissena polymorpha</name>
    <name type="common">Zebra mussel</name>
    <name type="synonym">Mytilus polymorpha</name>
    <dbReference type="NCBI Taxonomy" id="45954"/>
    <lineage>
        <taxon>Eukaryota</taxon>
        <taxon>Metazoa</taxon>
        <taxon>Spiralia</taxon>
        <taxon>Lophotrochozoa</taxon>
        <taxon>Mollusca</taxon>
        <taxon>Bivalvia</taxon>
        <taxon>Autobranchia</taxon>
        <taxon>Heteroconchia</taxon>
        <taxon>Euheterodonta</taxon>
        <taxon>Imparidentia</taxon>
        <taxon>Neoheterodontei</taxon>
        <taxon>Myida</taxon>
        <taxon>Dreissenoidea</taxon>
        <taxon>Dreissenidae</taxon>
        <taxon>Dreissena</taxon>
    </lineage>
</organism>
<comment type="caution">
    <text evidence="2">The sequence shown here is derived from an EMBL/GenBank/DDBJ whole genome shotgun (WGS) entry which is preliminary data.</text>
</comment>
<evidence type="ECO:0000313" key="2">
    <source>
        <dbReference type="EMBL" id="KAH3877491.1"/>
    </source>
</evidence>
<feature type="coiled-coil region" evidence="1">
    <location>
        <begin position="66"/>
        <end position="100"/>
    </location>
</feature>
<proteinExistence type="predicted"/>